<evidence type="ECO:0000313" key="1">
    <source>
        <dbReference type="EMBL" id="JAP10834.1"/>
    </source>
</evidence>
<organism evidence="1">
    <name type="scientific">Solanum chacoense</name>
    <name type="common">Chaco potato</name>
    <dbReference type="NCBI Taxonomy" id="4108"/>
    <lineage>
        <taxon>Eukaryota</taxon>
        <taxon>Viridiplantae</taxon>
        <taxon>Streptophyta</taxon>
        <taxon>Embryophyta</taxon>
        <taxon>Tracheophyta</taxon>
        <taxon>Spermatophyta</taxon>
        <taxon>Magnoliopsida</taxon>
        <taxon>eudicotyledons</taxon>
        <taxon>Gunneridae</taxon>
        <taxon>Pentapetalae</taxon>
        <taxon>asterids</taxon>
        <taxon>lamiids</taxon>
        <taxon>Solanales</taxon>
        <taxon>Solanaceae</taxon>
        <taxon>Solanoideae</taxon>
        <taxon>Solaneae</taxon>
        <taxon>Solanum</taxon>
    </lineage>
</organism>
<protein>
    <submittedName>
        <fullName evidence="1">Putative ovule protein</fullName>
    </submittedName>
</protein>
<proteinExistence type="predicted"/>
<dbReference type="EMBL" id="GEDG01032395">
    <property type="protein sequence ID" value="JAP10834.1"/>
    <property type="molecule type" value="Transcribed_RNA"/>
</dbReference>
<dbReference type="AlphaFoldDB" id="A0A0V0GRH5"/>
<name>A0A0V0GRH5_SOLCH</name>
<accession>A0A0V0GRH5</accession>
<reference evidence="1" key="1">
    <citation type="submission" date="2015-12" db="EMBL/GenBank/DDBJ databases">
        <title>Gene expression during late stages of embryo sac development: a critical building block for successful pollen-pistil interactions.</title>
        <authorList>
            <person name="Liu Y."/>
            <person name="Joly V."/>
            <person name="Sabar M."/>
            <person name="Matton D.P."/>
        </authorList>
    </citation>
    <scope>NUCLEOTIDE SEQUENCE</scope>
</reference>
<sequence>MEIQNDMDVQVYFNSDSFSKYPLCVTCVDRAMDAIEYQICDQVTRQEIIRSNAPGHNKKTCPKFANQN</sequence>